<protein>
    <submittedName>
        <fullName evidence="1">Uncharacterized protein</fullName>
    </submittedName>
</protein>
<name>A0AAD7UA29_9STRA</name>
<organism evidence="1 2">
    <name type="scientific">Chrysophaeum taylorii</name>
    <dbReference type="NCBI Taxonomy" id="2483200"/>
    <lineage>
        <taxon>Eukaryota</taxon>
        <taxon>Sar</taxon>
        <taxon>Stramenopiles</taxon>
        <taxon>Ochrophyta</taxon>
        <taxon>Pelagophyceae</taxon>
        <taxon>Pelagomonadales</taxon>
        <taxon>Pelagomonadaceae</taxon>
        <taxon>Chrysophaeum</taxon>
    </lineage>
</organism>
<keyword evidence="2" id="KW-1185">Reference proteome</keyword>
<evidence type="ECO:0000313" key="2">
    <source>
        <dbReference type="Proteomes" id="UP001230188"/>
    </source>
</evidence>
<dbReference type="InterPro" id="IPR014980">
    <property type="entry name" value="DOPA_dioxygen"/>
</dbReference>
<dbReference type="EMBL" id="JAQMWT010000533">
    <property type="protein sequence ID" value="KAJ8599914.1"/>
    <property type="molecule type" value="Genomic_DNA"/>
</dbReference>
<comment type="caution">
    <text evidence="1">The sequence shown here is derived from an EMBL/GenBank/DDBJ whole genome shotgun (WGS) entry which is preliminary data.</text>
</comment>
<dbReference type="AlphaFoldDB" id="A0AAD7UA29"/>
<dbReference type="InterPro" id="IPR023389">
    <property type="entry name" value="DOPA-like_sf"/>
</dbReference>
<dbReference type="SUPFAM" id="SSF143410">
    <property type="entry name" value="DOPA-like"/>
    <property type="match status" value="1"/>
</dbReference>
<sequence length="304" mass="33126">MIFFFFFFAKVQAQCEDAAIASWHIHMNFHPNDVISSATAVSLRESYVERFNASECPFAHSQLAENVSETCAFPLEWPVDGPYAGAGPFDLPNFSVFVPKALLEEVMAFFLQKRDKLPMFVHPNSGCQDLDHSVWPVVAGQLTTDLSGLACCREGPAGCACYTAMYEGPNETCLSYADGVLTVDTTCNTSDPAATAVWAETNHTPARHSLDAFALQPTRCLAYDCYLKSAFLAPDCRNASVSYVVDDRTFRADACPDLCLALQEDARGEGRRLGLADCGAATRFGRKCLFGPGTTPADCPSVQY</sequence>
<dbReference type="Proteomes" id="UP001230188">
    <property type="component" value="Unassembled WGS sequence"/>
</dbReference>
<evidence type="ECO:0000313" key="1">
    <source>
        <dbReference type="EMBL" id="KAJ8599914.1"/>
    </source>
</evidence>
<proteinExistence type="predicted"/>
<dbReference type="Gene3D" id="3.30.70.1240">
    <property type="entry name" value="DOPA-like domains"/>
    <property type="match status" value="1"/>
</dbReference>
<reference evidence="1" key="1">
    <citation type="submission" date="2023-01" db="EMBL/GenBank/DDBJ databases">
        <title>Metagenome sequencing of chrysophaentin producing Chrysophaeum taylorii.</title>
        <authorList>
            <person name="Davison J."/>
            <person name="Bewley C."/>
        </authorList>
    </citation>
    <scope>NUCLEOTIDE SEQUENCE</scope>
    <source>
        <strain evidence="1">NIES-1699</strain>
    </source>
</reference>
<dbReference type="Pfam" id="PF08883">
    <property type="entry name" value="DOPA_dioxygen"/>
    <property type="match status" value="1"/>
</dbReference>
<gene>
    <name evidence="1" type="ORF">CTAYLR_002851</name>
</gene>
<accession>A0AAD7UA29</accession>